<dbReference type="PROSITE" id="PS00534">
    <property type="entry name" value="FERROCHELATASE"/>
    <property type="match status" value="1"/>
</dbReference>
<dbReference type="InterPro" id="IPR001015">
    <property type="entry name" value="Ferrochelatase"/>
</dbReference>
<comment type="function">
    <text evidence="7 8">Catalyzes the ferrous insertion into protoporphyrin IX.</text>
</comment>
<gene>
    <name evidence="7" type="primary">hemH</name>
    <name evidence="9" type="ORF">JDW22_02330</name>
</gene>
<evidence type="ECO:0000313" key="9">
    <source>
        <dbReference type="EMBL" id="MBK0395452.1"/>
    </source>
</evidence>
<dbReference type="Proteomes" id="UP000614058">
    <property type="component" value="Unassembled WGS sequence"/>
</dbReference>
<evidence type="ECO:0000256" key="2">
    <source>
        <dbReference type="ARBA" id="ARBA00023004"/>
    </source>
</evidence>
<evidence type="ECO:0000256" key="3">
    <source>
        <dbReference type="ARBA" id="ARBA00023133"/>
    </source>
</evidence>
<evidence type="ECO:0000256" key="6">
    <source>
        <dbReference type="ARBA" id="ARBA00024536"/>
    </source>
</evidence>
<accession>A0ABS1BQH7</accession>
<comment type="caution">
    <text evidence="9">The sequence shown here is derived from an EMBL/GenBank/DDBJ whole genome shotgun (WGS) entry which is preliminary data.</text>
</comment>
<keyword evidence="10" id="KW-1185">Reference proteome</keyword>
<evidence type="ECO:0000256" key="7">
    <source>
        <dbReference type="HAMAP-Rule" id="MF_00323"/>
    </source>
</evidence>
<sequence length="339" mass="38382">MNFHPEFSIPLAEQNQVGVLLVNLGTPEAPTPEAVRPFLRDFLSDPRVIELSPWLWQPLLRGIILPFRSRHAARLYEKIWLKEGSPLKVFTHRQLEGLRERLPENIHCAYAMSYGKPSIHEAMSTLKSKGVGRVIVLPLYPQYAGSSTGAALDKVLDELEHERNQMSARTIARFYYHAGYIRALAQQITAYRKQYGAGEKLMFSFHSIPQKHSDLGDPYAQECRETARLVALELGLSEQDYIVSFQSRFGGGKWLEPSTQTLFKELPRKHKITKLDVICPGFVSDCLETMEEIAIRGREQFHAAGGTQFQYIPCLNDNPAWLDALSDIVKESGAGWIKA</sequence>
<reference evidence="9 10" key="1">
    <citation type="journal article" date="2021" name="Pathogens">
        <title>Isolation and Characterization of Kingella bonacorsii sp. nov., A Novel Kingella Species Detected in a Stable Periodontitis Subject.</title>
        <authorList>
            <person name="Antezack A."/>
            <person name="Boxberger M."/>
            <person name="Rolland C."/>
            <person name="Monnet-Corti V."/>
            <person name="La Scola B."/>
        </authorList>
    </citation>
    <scope>NUCLEOTIDE SEQUENCE [LARGE SCALE GENOMIC DNA]</scope>
    <source>
        <strain evidence="9 10">Marseille-Q4569</strain>
    </source>
</reference>
<dbReference type="SUPFAM" id="SSF53800">
    <property type="entry name" value="Chelatase"/>
    <property type="match status" value="1"/>
</dbReference>
<keyword evidence="2 7" id="KW-0408">Iron</keyword>
<dbReference type="InterPro" id="IPR033644">
    <property type="entry name" value="Ferrochelatase_C"/>
</dbReference>
<comment type="pathway">
    <text evidence="7 8">Porphyrin-containing compound metabolism; protoheme biosynthesis; protoheme from protoporphyrin-IX: step 1/1.</text>
</comment>
<keyword evidence="4 7" id="KW-0456">Lyase</keyword>
<evidence type="ECO:0000313" key="10">
    <source>
        <dbReference type="Proteomes" id="UP000614058"/>
    </source>
</evidence>
<evidence type="ECO:0000256" key="1">
    <source>
        <dbReference type="ARBA" id="ARBA00007718"/>
    </source>
</evidence>
<comment type="catalytic activity">
    <reaction evidence="7 8">
        <text>heme b + 2 H(+) = protoporphyrin IX + Fe(2+)</text>
        <dbReference type="Rhea" id="RHEA:22584"/>
        <dbReference type="ChEBI" id="CHEBI:15378"/>
        <dbReference type="ChEBI" id="CHEBI:29033"/>
        <dbReference type="ChEBI" id="CHEBI:57306"/>
        <dbReference type="ChEBI" id="CHEBI:60344"/>
        <dbReference type="EC" id="4.98.1.1"/>
    </reaction>
</comment>
<name>A0ABS1BQH7_9NEIS</name>
<dbReference type="Pfam" id="PF00762">
    <property type="entry name" value="Ferrochelatase"/>
    <property type="match status" value="1"/>
</dbReference>
<dbReference type="CDD" id="cd03411">
    <property type="entry name" value="Ferrochelatase_N"/>
    <property type="match status" value="1"/>
</dbReference>
<dbReference type="CDD" id="cd00419">
    <property type="entry name" value="Ferrochelatase_C"/>
    <property type="match status" value="1"/>
</dbReference>
<protein>
    <recommendedName>
        <fullName evidence="7 8">Ferrochelatase</fullName>
        <ecNumber evidence="7 8">4.98.1.1</ecNumber>
    </recommendedName>
    <alternativeName>
        <fullName evidence="7">Heme synthase</fullName>
    </alternativeName>
    <alternativeName>
        <fullName evidence="7">Protoheme ferro-lyase</fullName>
    </alternativeName>
</protein>
<evidence type="ECO:0000256" key="8">
    <source>
        <dbReference type="RuleBase" id="RU000607"/>
    </source>
</evidence>
<keyword evidence="7 8" id="KW-0963">Cytoplasm</keyword>
<evidence type="ECO:0000256" key="4">
    <source>
        <dbReference type="ARBA" id="ARBA00023239"/>
    </source>
</evidence>
<comment type="similarity">
    <text evidence="1 7 8">Belongs to the ferrochelatase family.</text>
</comment>
<evidence type="ECO:0000256" key="5">
    <source>
        <dbReference type="ARBA" id="ARBA00023244"/>
    </source>
</evidence>
<organism evidence="9 10">
    <name type="scientific">Kingella bonacorsii</name>
    <dbReference type="NCBI Taxonomy" id="2796361"/>
    <lineage>
        <taxon>Bacteria</taxon>
        <taxon>Pseudomonadati</taxon>
        <taxon>Pseudomonadota</taxon>
        <taxon>Betaproteobacteria</taxon>
        <taxon>Neisseriales</taxon>
        <taxon>Neisseriaceae</taxon>
        <taxon>Kingella</taxon>
    </lineage>
</organism>
<dbReference type="Gene3D" id="3.40.50.1400">
    <property type="match status" value="2"/>
</dbReference>
<keyword evidence="3 7" id="KW-0350">Heme biosynthesis</keyword>
<proteinExistence type="inferred from homology"/>
<dbReference type="RefSeq" id="WP_200521535.1">
    <property type="nucleotide sequence ID" value="NZ_JAEHNZ010000001.1"/>
</dbReference>
<dbReference type="HAMAP" id="MF_00323">
    <property type="entry name" value="Ferrochelatase"/>
    <property type="match status" value="1"/>
</dbReference>
<feature type="binding site" evidence="7">
    <location>
        <position position="206"/>
    </location>
    <ligand>
        <name>Fe(2+)</name>
        <dbReference type="ChEBI" id="CHEBI:29033"/>
    </ligand>
</feature>
<feature type="binding site" evidence="7">
    <location>
        <position position="288"/>
    </location>
    <ligand>
        <name>Fe(2+)</name>
        <dbReference type="ChEBI" id="CHEBI:29033"/>
    </ligand>
</feature>
<comment type="catalytic activity">
    <reaction evidence="6">
        <text>Fe-coproporphyrin III + 2 H(+) = coproporphyrin III + Fe(2+)</text>
        <dbReference type="Rhea" id="RHEA:49572"/>
        <dbReference type="ChEBI" id="CHEBI:15378"/>
        <dbReference type="ChEBI" id="CHEBI:29033"/>
        <dbReference type="ChEBI" id="CHEBI:68438"/>
        <dbReference type="ChEBI" id="CHEBI:131725"/>
        <dbReference type="EC" id="4.99.1.9"/>
    </reaction>
    <physiologicalReaction direction="right-to-left" evidence="6">
        <dbReference type="Rhea" id="RHEA:49574"/>
    </physiologicalReaction>
</comment>
<dbReference type="PANTHER" id="PTHR11108">
    <property type="entry name" value="FERROCHELATASE"/>
    <property type="match status" value="1"/>
</dbReference>
<dbReference type="EC" id="4.98.1.1" evidence="7 8"/>
<dbReference type="NCBIfam" id="TIGR00109">
    <property type="entry name" value="hemH"/>
    <property type="match status" value="1"/>
</dbReference>
<dbReference type="GO" id="GO:0016829">
    <property type="term" value="F:lyase activity"/>
    <property type="evidence" value="ECO:0007669"/>
    <property type="project" value="UniProtKB-KW"/>
</dbReference>
<dbReference type="PANTHER" id="PTHR11108:SF1">
    <property type="entry name" value="FERROCHELATASE, MITOCHONDRIAL"/>
    <property type="match status" value="1"/>
</dbReference>
<dbReference type="InterPro" id="IPR033659">
    <property type="entry name" value="Ferrochelatase_N"/>
</dbReference>
<dbReference type="EMBL" id="JAEHNZ010000001">
    <property type="protein sequence ID" value="MBK0395452.1"/>
    <property type="molecule type" value="Genomic_DNA"/>
</dbReference>
<keyword evidence="5 7" id="KW-0627">Porphyrin biosynthesis</keyword>
<comment type="subcellular location">
    <subcellularLocation>
        <location evidence="7 8">Cytoplasm</location>
    </subcellularLocation>
</comment>
<dbReference type="InterPro" id="IPR019772">
    <property type="entry name" value="Ferrochelatase_AS"/>
</dbReference>
<keyword evidence="7" id="KW-0479">Metal-binding</keyword>